<name>A0ABT1J1M3_9ACTN</name>
<dbReference type="Proteomes" id="UP001206483">
    <property type="component" value="Unassembled WGS sequence"/>
</dbReference>
<reference evidence="1 2" key="1">
    <citation type="submission" date="2022-06" db="EMBL/GenBank/DDBJ databases">
        <title>Sequencing the genomes of 1000 actinobacteria strains.</title>
        <authorList>
            <person name="Klenk H.-P."/>
        </authorList>
    </citation>
    <scope>NUCLEOTIDE SEQUENCE [LARGE SCALE GENOMIC DNA]</scope>
    <source>
        <strain evidence="1 2">DSM 41656</strain>
    </source>
</reference>
<protein>
    <submittedName>
        <fullName evidence="1">Uncharacterized protein</fullName>
    </submittedName>
</protein>
<organism evidence="1 2">
    <name type="scientific">Kitasatospora paracochleata</name>
    <dbReference type="NCBI Taxonomy" id="58354"/>
    <lineage>
        <taxon>Bacteria</taxon>
        <taxon>Bacillati</taxon>
        <taxon>Actinomycetota</taxon>
        <taxon>Actinomycetes</taxon>
        <taxon>Kitasatosporales</taxon>
        <taxon>Streptomycetaceae</taxon>
        <taxon>Kitasatospora</taxon>
    </lineage>
</organism>
<dbReference type="EMBL" id="JAMZDX010000004">
    <property type="protein sequence ID" value="MCP2311268.1"/>
    <property type="molecule type" value="Genomic_DNA"/>
</dbReference>
<gene>
    <name evidence="1" type="ORF">FHR36_004431</name>
</gene>
<evidence type="ECO:0000313" key="1">
    <source>
        <dbReference type="EMBL" id="MCP2311268.1"/>
    </source>
</evidence>
<sequence>MTERHEPEWVTLFSFPNVAGAPRPGRLITL</sequence>
<accession>A0ABT1J1M3</accession>
<proteinExistence type="predicted"/>
<keyword evidence="2" id="KW-1185">Reference proteome</keyword>
<evidence type="ECO:0000313" key="2">
    <source>
        <dbReference type="Proteomes" id="UP001206483"/>
    </source>
</evidence>
<comment type="caution">
    <text evidence="1">The sequence shown here is derived from an EMBL/GenBank/DDBJ whole genome shotgun (WGS) entry which is preliminary data.</text>
</comment>